<reference evidence="2 3" key="1">
    <citation type="submission" date="2020-08" db="EMBL/GenBank/DDBJ databases">
        <title>Genomic Encyclopedia of Type Strains, Phase IV (KMG-IV): sequencing the most valuable type-strain genomes for metagenomic binning, comparative biology and taxonomic classification.</title>
        <authorList>
            <person name="Goeker M."/>
        </authorList>
    </citation>
    <scope>NUCLEOTIDE SEQUENCE [LARGE SCALE GENOMIC DNA]</scope>
    <source>
        <strain evidence="2 3">DSM 27203</strain>
    </source>
</reference>
<name>A0A840Z284_9SPHN</name>
<gene>
    <name evidence="2" type="ORF">FHR23_002962</name>
</gene>
<dbReference type="InterPro" id="IPR006311">
    <property type="entry name" value="TAT_signal"/>
</dbReference>
<dbReference type="AlphaFoldDB" id="A0A840Z284"/>
<protein>
    <recommendedName>
        <fullName evidence="1">Glycoamylase-like domain-containing protein</fullName>
    </recommendedName>
</protein>
<evidence type="ECO:0000313" key="2">
    <source>
        <dbReference type="EMBL" id="MBB5720003.1"/>
    </source>
</evidence>
<dbReference type="PROSITE" id="PS51318">
    <property type="entry name" value="TAT"/>
    <property type="match status" value="1"/>
</dbReference>
<dbReference type="Proteomes" id="UP000554342">
    <property type="component" value="Unassembled WGS sequence"/>
</dbReference>
<evidence type="ECO:0000313" key="3">
    <source>
        <dbReference type="Proteomes" id="UP000554342"/>
    </source>
</evidence>
<proteinExistence type="predicted"/>
<dbReference type="InterPro" id="IPR016883">
    <property type="entry name" value="UCP028431"/>
</dbReference>
<evidence type="ECO:0000259" key="1">
    <source>
        <dbReference type="Pfam" id="PF10091"/>
    </source>
</evidence>
<keyword evidence="3" id="KW-1185">Reference proteome</keyword>
<organism evidence="2 3">
    <name type="scientific">Stakelama sediminis</name>
    <dbReference type="NCBI Taxonomy" id="463200"/>
    <lineage>
        <taxon>Bacteria</taxon>
        <taxon>Pseudomonadati</taxon>
        <taxon>Pseudomonadota</taxon>
        <taxon>Alphaproteobacteria</taxon>
        <taxon>Sphingomonadales</taxon>
        <taxon>Sphingomonadaceae</taxon>
        <taxon>Stakelama</taxon>
    </lineage>
</organism>
<sequence length="488" mass="53924">MTLSLNRRTLVTGAGAAFAAGAVSGPVQAMRAMQGKAGSSVLPAEFREIERRTLLYFLNTANSENGLIPDRYPSKSYCSIAAIGFGLTAYGIGVQRGWIKRADARQRTLTTLRFLSRLPMGSAAQGVAGYKGFFYHFLDMKTGLRAGKTELSTVDTSLMQMGILFATGFFDGDHRDEREIRRLGTELVEAADWNWWQQDGPGISMGWHPESGFIERRWTGYNEGKLVYVLALGSKRHPAADGSWKAWTATYPCFWKGEGDKRRLAFAPLFGSQYSEMWIDFRGIYDAPMRAAGFDYFENSRRNTYANRAYCTQNPLGWRGYSKDIWGLTACDGPGGFAIEHDELTRKYRGYSARGPINEPDGFDDGTIAPTAALGSLAFAPEISVPAGLAMLKQHGDRLFGEYGFRDSFNPSFRATDRDVRSGTVDAQHGWVANDWLGIDQGPILGAIANHEDDLVWSVMRRSPNIVRGLRRAGFSGGWLDKAPATPA</sequence>
<feature type="domain" description="Glycoamylase-like" evidence="1">
    <location>
        <begin position="217"/>
        <end position="464"/>
    </location>
</feature>
<dbReference type="Gene3D" id="1.50.10.140">
    <property type="match status" value="1"/>
</dbReference>
<dbReference type="EMBL" id="JACIJI010000007">
    <property type="protein sequence ID" value="MBB5720003.1"/>
    <property type="molecule type" value="Genomic_DNA"/>
</dbReference>
<dbReference type="Pfam" id="PF10091">
    <property type="entry name" value="Glycoamylase"/>
    <property type="match status" value="1"/>
</dbReference>
<comment type="caution">
    <text evidence="2">The sequence shown here is derived from an EMBL/GenBank/DDBJ whole genome shotgun (WGS) entry which is preliminary data.</text>
</comment>
<dbReference type="RefSeq" id="WP_184005445.1">
    <property type="nucleotide sequence ID" value="NZ_BAABIF010000011.1"/>
</dbReference>
<accession>A0A840Z284</accession>
<dbReference type="PIRSF" id="PIRSF028431">
    <property type="entry name" value="UCP028431"/>
    <property type="match status" value="1"/>
</dbReference>
<dbReference type="InterPro" id="IPR019282">
    <property type="entry name" value="Glycoamylase-like_cons_dom"/>
</dbReference>